<proteinExistence type="predicted"/>
<protein>
    <submittedName>
        <fullName evidence="1">Uncharacterized protein</fullName>
    </submittedName>
</protein>
<comment type="caution">
    <text evidence="1">The sequence shown here is derived from an EMBL/GenBank/DDBJ whole genome shotgun (WGS) entry which is preliminary data.</text>
</comment>
<dbReference type="AlphaFoldDB" id="A0A6N7XY38"/>
<evidence type="ECO:0000313" key="2">
    <source>
        <dbReference type="Proteomes" id="UP000469523"/>
    </source>
</evidence>
<dbReference type="RefSeq" id="WP_154439591.1">
    <property type="nucleotide sequence ID" value="NZ_JAHLPJ010000001.1"/>
</dbReference>
<dbReference type="EMBL" id="VUNQ01000011">
    <property type="protein sequence ID" value="MSU01178.1"/>
    <property type="molecule type" value="Genomic_DNA"/>
</dbReference>
<organism evidence="1 2">
    <name type="scientific">Tissierella pigra</name>
    <dbReference type="NCBI Taxonomy" id="2607614"/>
    <lineage>
        <taxon>Bacteria</taxon>
        <taxon>Bacillati</taxon>
        <taxon>Bacillota</taxon>
        <taxon>Tissierellia</taxon>
        <taxon>Tissierellales</taxon>
        <taxon>Tissierellaceae</taxon>
        <taxon>Tissierella</taxon>
    </lineage>
</organism>
<gene>
    <name evidence="1" type="ORF">FYJ83_06805</name>
</gene>
<sequence>MIKELKDKYLELWWNTETDLHMTNNKVSFIKKLANERKIEGFRKELFKTLKKYPSKHEEEIWRKDVFKKIKDMEVNILNSEESIIDFFTNSGYGNVTEDFIDEVKVFDPKMDVYDIFQAIRNVWIMNSIQILFDMEVKLTPSIFSYSMLYPYSDNYLDDDGVSNKDKIEFNKRFREWLLGREAKPLNFNEEQICKLVKRIEEDFKRDTYKEVFQSLLIIHSAQEKSLIQQREKTLPYEKDIIGITFEKGGASVLADGYLVKGNLEKEEAEFMFCYGVFLQIIDDLQDIEEDYNNKHMTIFSQIDGKYPLDRIINKLINFIDEFFRREIIFTSGKSEKLKKIIQNCSKIMIFEAISKNKKRFTREYIKLVESRSIVRFSYFKKIKKRFQKTFSEEDIIRICNILSNSELGINIK</sequence>
<keyword evidence="2" id="KW-1185">Reference proteome</keyword>
<dbReference type="Proteomes" id="UP000469523">
    <property type="component" value="Unassembled WGS sequence"/>
</dbReference>
<accession>A0A6N7XY38</accession>
<reference evidence="1 2" key="1">
    <citation type="submission" date="2019-09" db="EMBL/GenBank/DDBJ databases">
        <title>In-depth cultivation of the pig gut microbiome towards novel bacterial diversity and tailored functional studies.</title>
        <authorList>
            <person name="Wylensek D."/>
            <person name="Hitch T.C.A."/>
            <person name="Clavel T."/>
        </authorList>
    </citation>
    <scope>NUCLEOTIDE SEQUENCE [LARGE SCALE GENOMIC DNA]</scope>
    <source>
        <strain evidence="1 2">WCA3-693-APC-4?</strain>
    </source>
</reference>
<evidence type="ECO:0000313" key="1">
    <source>
        <dbReference type="EMBL" id="MSU01178.1"/>
    </source>
</evidence>
<name>A0A6N7XY38_9FIRM</name>